<dbReference type="PROSITE" id="PS50263">
    <property type="entry name" value="CN_HYDROLASE"/>
    <property type="match status" value="1"/>
</dbReference>
<dbReference type="OrthoDB" id="9804277at2"/>
<keyword evidence="7 10" id="KW-1133">Transmembrane helix</keyword>
<dbReference type="InterPro" id="IPR003010">
    <property type="entry name" value="C-N_Hydrolase"/>
</dbReference>
<feature type="transmembrane region" description="Helical" evidence="10">
    <location>
        <begin position="101"/>
        <end position="123"/>
    </location>
</feature>
<evidence type="ECO:0000256" key="5">
    <source>
        <dbReference type="ARBA" id="ARBA00022679"/>
    </source>
</evidence>
<dbReference type="GO" id="GO:0005886">
    <property type="term" value="C:plasma membrane"/>
    <property type="evidence" value="ECO:0007669"/>
    <property type="project" value="UniProtKB-SubCell"/>
</dbReference>
<keyword evidence="8 10" id="KW-0472">Membrane</keyword>
<accession>A0A7M1LG25</accession>
<keyword evidence="4" id="KW-0997">Cell inner membrane</keyword>
<feature type="transmembrane region" description="Helical" evidence="10">
    <location>
        <begin position="49"/>
        <end position="67"/>
    </location>
</feature>
<protein>
    <submittedName>
        <fullName evidence="12">Apolipoprotein N-acyltransferase</fullName>
    </submittedName>
</protein>
<evidence type="ECO:0000256" key="2">
    <source>
        <dbReference type="ARBA" id="ARBA00010065"/>
    </source>
</evidence>
<name>A0A7M1LG25_9BACT</name>
<comment type="subcellular location">
    <subcellularLocation>
        <location evidence="1">Cell membrane</location>
        <topology evidence="1">Multi-pass membrane protein</topology>
    </subcellularLocation>
</comment>
<dbReference type="NCBIfam" id="NF008934">
    <property type="entry name" value="PRK12291.1"/>
    <property type="match status" value="1"/>
</dbReference>
<dbReference type="GO" id="GO:0016410">
    <property type="term" value="F:N-acyltransferase activity"/>
    <property type="evidence" value="ECO:0007669"/>
    <property type="project" value="InterPro"/>
</dbReference>
<evidence type="ECO:0000259" key="11">
    <source>
        <dbReference type="PROSITE" id="PS50263"/>
    </source>
</evidence>
<dbReference type="InterPro" id="IPR059110">
    <property type="entry name" value="Lnt_campylobact"/>
</dbReference>
<dbReference type="EMBL" id="CP063078">
    <property type="protein sequence ID" value="QOQ86846.1"/>
    <property type="molecule type" value="Genomic_DNA"/>
</dbReference>
<sequence length="438" mass="50727">MNLSYSLVPCKSFVKNFIRRYFTTNEIIKGFCLALFLSNFIFVSYFENLVFEFISPFLVIFALFILIRSNRFEFFHTGFFIGIFWFYWVSFSLRFAQASYLIPFEILIFGVIYGLIFLAIGWFKSVYIRAILLLGVSYFYPLNFNWLNLELTLIYGIFEPNLRGLGAILLSIIVFIKIAKFRVLLSLLVLFLGLQIKECEVNYIPLKTKLITTNIPQSIKWQKDMVMPQVKDVLKQSQIAINEGYEFVIFPESAITTYLNLDENLVEILKNISNKITILLGSTAYEDGKQYNSSYLFQNGKMSRFDKHVLVPVGEEIPLPNLVKNFINDTFFDGGTDFSKASSYSEFEISGVKIRNAICYEATRPEIYKKNPNIMVAISNNGWFVPSTEPNFQSLFIRYFATKHCTTVYHSVNASKSEIIKPKRAWIKKVVKKFSTKA</sequence>
<dbReference type="Proteomes" id="UP000594749">
    <property type="component" value="Chromosome"/>
</dbReference>
<keyword evidence="5 12" id="KW-0808">Transferase</keyword>
<evidence type="ECO:0000256" key="6">
    <source>
        <dbReference type="ARBA" id="ARBA00022692"/>
    </source>
</evidence>
<keyword evidence="6 10" id="KW-0812">Transmembrane</keyword>
<evidence type="ECO:0000256" key="8">
    <source>
        <dbReference type="ARBA" id="ARBA00023136"/>
    </source>
</evidence>
<evidence type="ECO:0000256" key="3">
    <source>
        <dbReference type="ARBA" id="ARBA00022475"/>
    </source>
</evidence>
<evidence type="ECO:0000256" key="7">
    <source>
        <dbReference type="ARBA" id="ARBA00022989"/>
    </source>
</evidence>
<evidence type="ECO:0000313" key="13">
    <source>
        <dbReference type="Proteomes" id="UP000594749"/>
    </source>
</evidence>
<dbReference type="InterPro" id="IPR036526">
    <property type="entry name" value="C-N_Hydrolase_sf"/>
</dbReference>
<feature type="transmembrane region" description="Helical" evidence="10">
    <location>
        <begin position="167"/>
        <end position="194"/>
    </location>
</feature>
<dbReference type="NCBIfam" id="TIGR00546">
    <property type="entry name" value="lnt"/>
    <property type="match status" value="1"/>
</dbReference>
<proteinExistence type="inferred from homology"/>
<organism evidence="12 13">
    <name type="scientific">Campylobacter corcagiensis</name>
    <dbReference type="NCBI Taxonomy" id="1448857"/>
    <lineage>
        <taxon>Bacteria</taxon>
        <taxon>Pseudomonadati</taxon>
        <taxon>Campylobacterota</taxon>
        <taxon>Epsilonproteobacteria</taxon>
        <taxon>Campylobacterales</taxon>
        <taxon>Campylobacteraceae</taxon>
        <taxon>Campylobacter</taxon>
    </lineage>
</organism>
<keyword evidence="9 12" id="KW-0012">Acyltransferase</keyword>
<gene>
    <name evidence="12" type="ORF">IMC76_06410</name>
</gene>
<dbReference type="PANTHER" id="PTHR38686">
    <property type="entry name" value="APOLIPOPROTEIN N-ACYLTRANSFERASE"/>
    <property type="match status" value="1"/>
</dbReference>
<evidence type="ECO:0000313" key="12">
    <source>
        <dbReference type="EMBL" id="QOQ86846.1"/>
    </source>
</evidence>
<evidence type="ECO:0000256" key="4">
    <source>
        <dbReference type="ARBA" id="ARBA00022519"/>
    </source>
</evidence>
<dbReference type="InterPro" id="IPR004563">
    <property type="entry name" value="Apolipo_AcylTrfase"/>
</dbReference>
<dbReference type="Pfam" id="PF26365">
    <property type="entry name" value="ApoNAT_membrane"/>
    <property type="match status" value="1"/>
</dbReference>
<reference evidence="12 13" key="1">
    <citation type="submission" date="2020-10" db="EMBL/GenBank/DDBJ databases">
        <title>Campylobacter and Helicobacter PacBio genomes.</title>
        <authorList>
            <person name="Lane C."/>
        </authorList>
    </citation>
    <scope>NUCLEOTIDE SEQUENCE [LARGE SCALE GENOMIC DNA]</scope>
    <source>
        <strain evidence="12 13">2016D-0077</strain>
    </source>
</reference>
<feature type="domain" description="CN hydrolase" evidence="11">
    <location>
        <begin position="211"/>
        <end position="438"/>
    </location>
</feature>
<comment type="similarity">
    <text evidence="2">Belongs to the CN hydrolase family. Apolipoprotein N-acyltransferase subfamily.</text>
</comment>
<evidence type="ECO:0000256" key="1">
    <source>
        <dbReference type="ARBA" id="ARBA00004651"/>
    </source>
</evidence>
<feature type="transmembrane region" description="Helical" evidence="10">
    <location>
        <begin position="130"/>
        <end position="147"/>
    </location>
</feature>
<keyword evidence="12" id="KW-0449">Lipoprotein</keyword>
<feature type="transmembrane region" description="Helical" evidence="10">
    <location>
        <begin position="21"/>
        <end position="43"/>
    </location>
</feature>
<evidence type="ECO:0000256" key="10">
    <source>
        <dbReference type="SAM" id="Phobius"/>
    </source>
</evidence>
<dbReference type="PANTHER" id="PTHR38686:SF1">
    <property type="entry name" value="APOLIPOPROTEIN N-ACYLTRANSFERASE"/>
    <property type="match status" value="1"/>
</dbReference>
<evidence type="ECO:0000256" key="9">
    <source>
        <dbReference type="ARBA" id="ARBA00023315"/>
    </source>
</evidence>
<dbReference type="InterPro" id="IPR059109">
    <property type="entry name" value="Lnt_membrane_dom"/>
</dbReference>
<dbReference type="Pfam" id="PF00795">
    <property type="entry name" value="CN_hydrolase"/>
    <property type="match status" value="1"/>
</dbReference>
<dbReference type="GO" id="GO:0042158">
    <property type="term" value="P:lipoprotein biosynthetic process"/>
    <property type="evidence" value="ECO:0007669"/>
    <property type="project" value="InterPro"/>
</dbReference>
<dbReference type="Gene3D" id="3.60.110.10">
    <property type="entry name" value="Carbon-nitrogen hydrolase"/>
    <property type="match status" value="1"/>
</dbReference>
<feature type="transmembrane region" description="Helical" evidence="10">
    <location>
        <begin position="74"/>
        <end position="95"/>
    </location>
</feature>
<dbReference type="AlphaFoldDB" id="A0A7M1LG25"/>
<keyword evidence="13" id="KW-1185">Reference proteome</keyword>
<keyword evidence="3" id="KW-1003">Cell membrane</keyword>
<dbReference type="SUPFAM" id="SSF56317">
    <property type="entry name" value="Carbon-nitrogen hydrolase"/>
    <property type="match status" value="1"/>
</dbReference>